<dbReference type="SUPFAM" id="SSF56935">
    <property type="entry name" value="Porins"/>
    <property type="match status" value="1"/>
</dbReference>
<evidence type="ECO:0000256" key="1">
    <source>
        <dbReference type="SAM" id="SignalP"/>
    </source>
</evidence>
<feature type="signal peptide" evidence="1">
    <location>
        <begin position="1"/>
        <end position="25"/>
    </location>
</feature>
<feature type="chain" id="PRO_5013076942" description="Porin domain-containing protein" evidence="1">
    <location>
        <begin position="26"/>
        <end position="377"/>
    </location>
</feature>
<reference evidence="3 4" key="1">
    <citation type="submission" date="2017-06" db="EMBL/GenBank/DDBJ databases">
        <authorList>
            <person name="Kim H.J."/>
            <person name="Triplett B.A."/>
        </authorList>
    </citation>
    <scope>NUCLEOTIDE SEQUENCE [LARGE SCALE GENOMIC DNA]</scope>
    <source>
        <strain evidence="3 4">DSM 29339</strain>
    </source>
</reference>
<keyword evidence="1" id="KW-0732">Signal</keyword>
<dbReference type="Proteomes" id="UP000198426">
    <property type="component" value="Unassembled WGS sequence"/>
</dbReference>
<name>A0A239GRS6_9RHOB</name>
<protein>
    <recommendedName>
        <fullName evidence="2">Porin domain-containing protein</fullName>
    </recommendedName>
</protein>
<gene>
    <name evidence="3" type="ORF">SAMN05421757_10378</name>
</gene>
<sequence length="377" mass="40256">MVSSTSLPRGLGAAALCALSLPATANPLAYSNDTGGEVLAYGQLSPAYVSFDDGDETSGNLTDNSHSNTRVGLFIDQALQDGSELSFNFETALGAPGSSQFSQDVEPVWEWDKTRLRKFELIYTGAWGTVWVGQGSMASDGGSSSNLSGTTIASSRAVPDTAGGYFFRQSDGDLSDVKISQSHAKWDGTRRMRLRYDTPRVFGSGEGKGVSFRVAHGYDVLNEGNDSVYTDIGLFQQDSYGDFDVRAAAGYGWTETDGDVQESWSASASALYVPAGISGSVAGGELPAGGSFLYANLGWQAELVSLGKTAFSVDRYWGDDTAYDGADAGKWGIQVMQYVEDMNLQVYVAYDSYSFSDDSAVSYQDANATMAGVFWKF</sequence>
<dbReference type="AlphaFoldDB" id="A0A239GRS6"/>
<organism evidence="3 4">
    <name type="scientific">Tropicimonas sediminicola</name>
    <dbReference type="NCBI Taxonomy" id="1031541"/>
    <lineage>
        <taxon>Bacteria</taxon>
        <taxon>Pseudomonadati</taxon>
        <taxon>Pseudomonadota</taxon>
        <taxon>Alphaproteobacteria</taxon>
        <taxon>Rhodobacterales</taxon>
        <taxon>Roseobacteraceae</taxon>
        <taxon>Tropicimonas</taxon>
    </lineage>
</organism>
<dbReference type="EMBL" id="FZOY01000003">
    <property type="protein sequence ID" value="SNS71847.1"/>
    <property type="molecule type" value="Genomic_DNA"/>
</dbReference>
<evidence type="ECO:0000313" key="4">
    <source>
        <dbReference type="Proteomes" id="UP000198426"/>
    </source>
</evidence>
<evidence type="ECO:0000259" key="2">
    <source>
        <dbReference type="Pfam" id="PF13609"/>
    </source>
</evidence>
<dbReference type="Pfam" id="PF13609">
    <property type="entry name" value="Porin_4"/>
    <property type="match status" value="1"/>
</dbReference>
<dbReference type="InterPro" id="IPR033900">
    <property type="entry name" value="Gram_neg_porin_domain"/>
</dbReference>
<proteinExistence type="predicted"/>
<keyword evidence="4" id="KW-1185">Reference proteome</keyword>
<feature type="domain" description="Porin" evidence="2">
    <location>
        <begin position="13"/>
        <end position="357"/>
    </location>
</feature>
<evidence type="ECO:0000313" key="3">
    <source>
        <dbReference type="EMBL" id="SNS71847.1"/>
    </source>
</evidence>
<dbReference type="OrthoDB" id="974738at2"/>
<accession>A0A239GRS6</accession>
<dbReference type="RefSeq" id="WP_089232685.1">
    <property type="nucleotide sequence ID" value="NZ_FZOY01000003.1"/>
</dbReference>